<dbReference type="InterPro" id="IPR036390">
    <property type="entry name" value="WH_DNA-bd_sf"/>
</dbReference>
<dbReference type="Gene3D" id="2.60.120.10">
    <property type="entry name" value="Jelly Rolls"/>
    <property type="match status" value="1"/>
</dbReference>
<protein>
    <submittedName>
        <fullName evidence="5">cAMP-binding domain of CRP or a regulatory subunit of cAMP-dependent protein kinases</fullName>
    </submittedName>
</protein>
<dbReference type="GO" id="GO:0006355">
    <property type="term" value="P:regulation of DNA-templated transcription"/>
    <property type="evidence" value="ECO:0007669"/>
    <property type="project" value="InterPro"/>
</dbReference>
<organism evidence="5 6">
    <name type="scientific">Sphingomonas guangdongensis</name>
    <dbReference type="NCBI Taxonomy" id="1141890"/>
    <lineage>
        <taxon>Bacteria</taxon>
        <taxon>Pseudomonadati</taxon>
        <taxon>Pseudomonadota</taxon>
        <taxon>Alphaproteobacteria</taxon>
        <taxon>Sphingomonadales</taxon>
        <taxon>Sphingomonadaceae</taxon>
        <taxon>Sphingomonas</taxon>
    </lineage>
</organism>
<keyword evidence="6" id="KW-1185">Reference proteome</keyword>
<evidence type="ECO:0000256" key="2">
    <source>
        <dbReference type="ARBA" id="ARBA00023125"/>
    </source>
</evidence>
<evidence type="ECO:0000256" key="3">
    <source>
        <dbReference type="ARBA" id="ARBA00023163"/>
    </source>
</evidence>
<dbReference type="EMBL" id="OBMI01000001">
    <property type="protein sequence ID" value="SOB78590.1"/>
    <property type="molecule type" value="Genomic_DNA"/>
</dbReference>
<keyword evidence="1" id="KW-0805">Transcription regulation</keyword>
<sequence>MASTQTSSFAAQQNLLLNSLQPDDLRRLLQFLEPVAVRSGARIGASVSAPMHVYFPTTLVASVAALVEGGDPVEVGLVGREGMLGWPVLLGGHHAPHCGLAQLSGGEALAMPAATLIDLCAEHRTLHTALLRFVQAFTVQLGRTVVANLRDGLERRLSRWLLMLHDRIDGDTLPITHVELANTLHVRRASVTDTLHVLEGNGVLRCTRGQVYVRDRAQLQVAAGESYGPAERSYSGLIAPFGKSDRADPTMQGWGGSRGSVDGAGAGLLRL</sequence>
<feature type="domain" description="HTH crp-type" evidence="4">
    <location>
        <begin position="156"/>
        <end position="220"/>
    </location>
</feature>
<keyword evidence="2" id="KW-0238">DNA-binding</keyword>
<dbReference type="SUPFAM" id="SSF51206">
    <property type="entry name" value="cAMP-binding domain-like"/>
    <property type="match status" value="1"/>
</dbReference>
<name>A0A285Q9I6_9SPHN</name>
<dbReference type="InterPro" id="IPR018490">
    <property type="entry name" value="cNMP-bd_dom_sf"/>
</dbReference>
<keyword evidence="5" id="KW-0418">Kinase</keyword>
<reference evidence="5 6" key="1">
    <citation type="submission" date="2017-07" db="EMBL/GenBank/DDBJ databases">
        <authorList>
            <person name="Sun Z.S."/>
            <person name="Albrecht U."/>
            <person name="Echele G."/>
            <person name="Lee C.C."/>
        </authorList>
    </citation>
    <scope>NUCLEOTIDE SEQUENCE [LARGE SCALE GENOMIC DNA]</scope>
    <source>
        <strain evidence="5 6">CGMCC 1.12672</strain>
    </source>
</reference>
<accession>A0A285Q9I6</accession>
<evidence type="ECO:0000259" key="4">
    <source>
        <dbReference type="Pfam" id="PF13545"/>
    </source>
</evidence>
<dbReference type="Pfam" id="PF13545">
    <property type="entry name" value="HTH_Crp_2"/>
    <property type="match status" value="1"/>
</dbReference>
<dbReference type="OrthoDB" id="7506088at2"/>
<keyword evidence="3" id="KW-0804">Transcription</keyword>
<evidence type="ECO:0000313" key="5">
    <source>
        <dbReference type="EMBL" id="SOB78590.1"/>
    </source>
</evidence>
<evidence type="ECO:0000313" key="6">
    <source>
        <dbReference type="Proteomes" id="UP000219494"/>
    </source>
</evidence>
<dbReference type="GO" id="GO:0003677">
    <property type="term" value="F:DNA binding"/>
    <property type="evidence" value="ECO:0007669"/>
    <property type="project" value="UniProtKB-KW"/>
</dbReference>
<dbReference type="InterPro" id="IPR014710">
    <property type="entry name" value="RmlC-like_jellyroll"/>
</dbReference>
<keyword evidence="5" id="KW-0808">Transferase</keyword>
<dbReference type="GO" id="GO:0016301">
    <property type="term" value="F:kinase activity"/>
    <property type="evidence" value="ECO:0007669"/>
    <property type="project" value="UniProtKB-KW"/>
</dbReference>
<dbReference type="RefSeq" id="WP_097062091.1">
    <property type="nucleotide sequence ID" value="NZ_OBMI01000001.1"/>
</dbReference>
<dbReference type="Proteomes" id="UP000219494">
    <property type="component" value="Unassembled WGS sequence"/>
</dbReference>
<dbReference type="InterPro" id="IPR012318">
    <property type="entry name" value="HTH_CRP"/>
</dbReference>
<gene>
    <name evidence="5" type="ORF">SAMN06297144_0096</name>
</gene>
<dbReference type="AlphaFoldDB" id="A0A285Q9I6"/>
<proteinExistence type="predicted"/>
<dbReference type="SUPFAM" id="SSF46785">
    <property type="entry name" value="Winged helix' DNA-binding domain"/>
    <property type="match status" value="1"/>
</dbReference>
<evidence type="ECO:0000256" key="1">
    <source>
        <dbReference type="ARBA" id="ARBA00023015"/>
    </source>
</evidence>